<evidence type="ECO:0000313" key="4">
    <source>
        <dbReference type="EMBL" id="RSL62511.1"/>
    </source>
</evidence>
<evidence type="ECO:0000256" key="1">
    <source>
        <dbReference type="ARBA" id="ARBA00022737"/>
    </source>
</evidence>
<proteinExistence type="predicted"/>
<keyword evidence="1" id="KW-0677">Repeat</keyword>
<dbReference type="SMART" id="SM00248">
    <property type="entry name" value="ANK"/>
    <property type="match status" value="10"/>
</dbReference>
<dbReference type="GO" id="GO:0010468">
    <property type="term" value="P:regulation of gene expression"/>
    <property type="evidence" value="ECO:0007669"/>
    <property type="project" value="TreeGrafter"/>
</dbReference>
<gene>
    <name evidence="4" type="ORF">CEP54_005681</name>
</gene>
<dbReference type="STRING" id="1325734.A0A428QB39"/>
<evidence type="ECO:0000256" key="3">
    <source>
        <dbReference type="PROSITE-ProRule" id="PRU00023"/>
    </source>
</evidence>
<dbReference type="SUPFAM" id="SSF48403">
    <property type="entry name" value="Ankyrin repeat"/>
    <property type="match status" value="1"/>
</dbReference>
<dbReference type="PANTHER" id="PTHR24124:SF14">
    <property type="entry name" value="CHROMOSOME UNDETERMINED SCAFFOLD_25, WHOLE GENOME SHOTGUN SEQUENCE"/>
    <property type="match status" value="1"/>
</dbReference>
<comment type="caution">
    <text evidence="4">The sequence shown here is derived from an EMBL/GenBank/DDBJ whole genome shotgun (WGS) entry which is preliminary data.</text>
</comment>
<feature type="repeat" description="ANK" evidence="3">
    <location>
        <begin position="109"/>
        <end position="142"/>
    </location>
</feature>
<organism evidence="4 5">
    <name type="scientific">Fusarium duplospermum</name>
    <dbReference type="NCBI Taxonomy" id="1325734"/>
    <lineage>
        <taxon>Eukaryota</taxon>
        <taxon>Fungi</taxon>
        <taxon>Dikarya</taxon>
        <taxon>Ascomycota</taxon>
        <taxon>Pezizomycotina</taxon>
        <taxon>Sordariomycetes</taxon>
        <taxon>Hypocreomycetidae</taxon>
        <taxon>Hypocreales</taxon>
        <taxon>Nectriaceae</taxon>
        <taxon>Fusarium</taxon>
        <taxon>Fusarium solani species complex</taxon>
    </lineage>
</organism>
<evidence type="ECO:0000256" key="2">
    <source>
        <dbReference type="ARBA" id="ARBA00023043"/>
    </source>
</evidence>
<dbReference type="Pfam" id="PF12796">
    <property type="entry name" value="Ank_2"/>
    <property type="match status" value="3"/>
</dbReference>
<feature type="repeat" description="ANK" evidence="3">
    <location>
        <begin position="211"/>
        <end position="243"/>
    </location>
</feature>
<name>A0A428QB39_9HYPO</name>
<dbReference type="InterPro" id="IPR036770">
    <property type="entry name" value="Ankyrin_rpt-contain_sf"/>
</dbReference>
<evidence type="ECO:0000313" key="5">
    <source>
        <dbReference type="Proteomes" id="UP000288168"/>
    </source>
</evidence>
<dbReference type="PROSITE" id="PS50088">
    <property type="entry name" value="ANK_REPEAT"/>
    <property type="match status" value="3"/>
</dbReference>
<dbReference type="PANTHER" id="PTHR24124">
    <property type="entry name" value="ANKYRIN REPEAT FAMILY A"/>
    <property type="match status" value="1"/>
</dbReference>
<reference evidence="4 5" key="1">
    <citation type="submission" date="2017-06" db="EMBL/GenBank/DDBJ databases">
        <title>Comparative genomic analysis of Ambrosia Fusariam Clade fungi.</title>
        <authorList>
            <person name="Stajich J.E."/>
            <person name="Carrillo J."/>
            <person name="Kijimoto T."/>
            <person name="Eskalen A."/>
            <person name="O'Donnell K."/>
            <person name="Kasson M."/>
        </authorList>
    </citation>
    <scope>NUCLEOTIDE SEQUENCE [LARGE SCALE GENOMIC DNA]</scope>
    <source>
        <strain evidence="4 5">NRRL62584</strain>
    </source>
</reference>
<dbReference type="Gene3D" id="1.25.40.20">
    <property type="entry name" value="Ankyrin repeat-containing domain"/>
    <property type="match status" value="2"/>
</dbReference>
<dbReference type="OrthoDB" id="5105076at2759"/>
<protein>
    <submittedName>
        <fullName evidence="4">Uncharacterized protein</fullName>
    </submittedName>
</protein>
<dbReference type="PROSITE" id="PS50297">
    <property type="entry name" value="ANK_REP_REGION"/>
    <property type="match status" value="2"/>
</dbReference>
<keyword evidence="2 3" id="KW-0040">ANK repeat</keyword>
<dbReference type="GO" id="GO:0005634">
    <property type="term" value="C:nucleus"/>
    <property type="evidence" value="ECO:0007669"/>
    <property type="project" value="TreeGrafter"/>
</dbReference>
<dbReference type="AlphaFoldDB" id="A0A428QB39"/>
<dbReference type="InterPro" id="IPR002110">
    <property type="entry name" value="Ankyrin_rpt"/>
</dbReference>
<dbReference type="Proteomes" id="UP000288168">
    <property type="component" value="Unassembled WGS sequence"/>
</dbReference>
<sequence length="375" mass="41618">MVTKEMVFEAARKDREDILKALLKTGQVRVRCKAEDGRRLLNWAISYSAVRVTKYLLETGKFDIRKEMQPWAGELSGLAYAAKRGADDLLGLLLATGQADINFQNDLSRGQTAISFAAEAGSQECIALLLAAGNVDVNALDRSKRTPLCHAARGGHEGVVRRLLATGKVAIDTMDLTGRTPLSYASGSGSAGIVQQLLATGEAIVDTRDQKKRTPLSYAAEEGQEDVARQLLAMKADINARDLKGQTPFFYAIKSGRERFVADLLAVDGVDVNTRDKDRYTPLLFAVSLGSEWLVRQLLATGKVNANATRAGYSPLWFAIARKRLDIVKALLETRGIIIRPEYWDFESAWKRRRYVWDRNDVEQFTEVLKAYEAE</sequence>
<feature type="repeat" description="ANK" evidence="3">
    <location>
        <begin position="244"/>
        <end position="277"/>
    </location>
</feature>
<keyword evidence="5" id="KW-1185">Reference proteome</keyword>
<accession>A0A428QB39</accession>
<dbReference type="EMBL" id="NKCI01000044">
    <property type="protein sequence ID" value="RSL62511.1"/>
    <property type="molecule type" value="Genomic_DNA"/>
</dbReference>